<dbReference type="NCBIfam" id="TIGR01730">
    <property type="entry name" value="RND_mfp"/>
    <property type="match status" value="1"/>
</dbReference>
<gene>
    <name evidence="5" type="ORF">SAMN02745220_01760</name>
</gene>
<dbReference type="RefSeq" id="WP_073613084.1">
    <property type="nucleotide sequence ID" value="NZ_FRFE01000007.1"/>
</dbReference>
<feature type="signal peptide" evidence="3">
    <location>
        <begin position="1"/>
        <end position="26"/>
    </location>
</feature>
<dbReference type="PANTHER" id="PTHR30469:SF15">
    <property type="entry name" value="HLYD FAMILY OF SECRETION PROTEINS"/>
    <property type="match status" value="1"/>
</dbReference>
<dbReference type="SUPFAM" id="SSF111369">
    <property type="entry name" value="HlyD-like secretion proteins"/>
    <property type="match status" value="1"/>
</dbReference>
<dbReference type="STRING" id="1121416.SAMN02745220_01760"/>
<name>A0A1M7Y4D4_9BACT</name>
<dbReference type="OrthoDB" id="5318766at2"/>
<evidence type="ECO:0000256" key="2">
    <source>
        <dbReference type="SAM" id="Coils"/>
    </source>
</evidence>
<dbReference type="InterPro" id="IPR006143">
    <property type="entry name" value="RND_pump_MFP"/>
</dbReference>
<evidence type="ECO:0000259" key="4">
    <source>
        <dbReference type="Pfam" id="PF25973"/>
    </source>
</evidence>
<feature type="domain" description="CzcB-like barrel-sandwich hybrid" evidence="4">
    <location>
        <begin position="60"/>
        <end position="198"/>
    </location>
</feature>
<dbReference type="EMBL" id="FRFE01000007">
    <property type="protein sequence ID" value="SHO47155.1"/>
    <property type="molecule type" value="Genomic_DNA"/>
</dbReference>
<evidence type="ECO:0000313" key="6">
    <source>
        <dbReference type="Proteomes" id="UP000184603"/>
    </source>
</evidence>
<evidence type="ECO:0000256" key="3">
    <source>
        <dbReference type="SAM" id="SignalP"/>
    </source>
</evidence>
<proteinExistence type="inferred from homology"/>
<reference evidence="5 6" key="1">
    <citation type="submission" date="2016-12" db="EMBL/GenBank/DDBJ databases">
        <authorList>
            <person name="Song W.-J."/>
            <person name="Kurnit D.M."/>
        </authorList>
    </citation>
    <scope>NUCLEOTIDE SEQUENCE [LARGE SCALE GENOMIC DNA]</scope>
    <source>
        <strain evidence="5 6">DSM 18488</strain>
    </source>
</reference>
<feature type="chain" id="PRO_5012207124" evidence="3">
    <location>
        <begin position="27"/>
        <end position="358"/>
    </location>
</feature>
<dbReference type="InterPro" id="IPR058647">
    <property type="entry name" value="BSH_CzcB-like"/>
</dbReference>
<dbReference type="Gene3D" id="2.40.30.170">
    <property type="match status" value="1"/>
</dbReference>
<accession>A0A1M7Y4D4</accession>
<dbReference type="GO" id="GO:1990281">
    <property type="term" value="C:efflux pump complex"/>
    <property type="evidence" value="ECO:0007669"/>
    <property type="project" value="TreeGrafter"/>
</dbReference>
<dbReference type="Pfam" id="PF25973">
    <property type="entry name" value="BSH_CzcB"/>
    <property type="match status" value="1"/>
</dbReference>
<evidence type="ECO:0000256" key="1">
    <source>
        <dbReference type="ARBA" id="ARBA00009477"/>
    </source>
</evidence>
<sequence>MRTKMQKVVWLLAALALVFLSVPAMAADGPPPAKVVVGKVTQQEVAQTRSVIGVVYFERISDISTEVAGLVEAVKVNQGDHVEEGAPLVVLNTEILEQEIALTRTRIEQAQLRIDNTRKNFLRLQKLYSQSGVSEKEFDDAQYAYNDAQKEKQAGEDTLKKLQIQKQRSVITAPFAGTILTKDVDSGAWVTPGKQLLSLGSSEDIFVRAPVAENLLKFVELGSSVPVIITAFDKEITGKVVDIDPVADMKTKNIFMKIRIPAPEMVAQNMSATVHVPAGPKQQLQVLPRAAVVKFQGKDFVYTIKEGKAAILPVNIVTFMGESVAVDNPYIVPGMEVVVEGNERLRPDQPVTTGGEQK</sequence>
<dbReference type="GO" id="GO:0015562">
    <property type="term" value="F:efflux transmembrane transporter activity"/>
    <property type="evidence" value="ECO:0007669"/>
    <property type="project" value="TreeGrafter"/>
</dbReference>
<dbReference type="Gene3D" id="2.40.420.20">
    <property type="match status" value="1"/>
</dbReference>
<dbReference type="PANTHER" id="PTHR30469">
    <property type="entry name" value="MULTIDRUG RESISTANCE PROTEIN MDTA"/>
    <property type="match status" value="1"/>
</dbReference>
<keyword evidence="2" id="KW-0175">Coiled coil</keyword>
<evidence type="ECO:0000313" key="5">
    <source>
        <dbReference type="EMBL" id="SHO47155.1"/>
    </source>
</evidence>
<comment type="similarity">
    <text evidence="1">Belongs to the membrane fusion protein (MFP) (TC 8.A.1) family.</text>
</comment>
<dbReference type="Gene3D" id="2.40.50.100">
    <property type="match status" value="1"/>
</dbReference>
<organism evidence="5 6">
    <name type="scientific">Desulfopila aestuarii DSM 18488</name>
    <dbReference type="NCBI Taxonomy" id="1121416"/>
    <lineage>
        <taxon>Bacteria</taxon>
        <taxon>Pseudomonadati</taxon>
        <taxon>Thermodesulfobacteriota</taxon>
        <taxon>Desulfobulbia</taxon>
        <taxon>Desulfobulbales</taxon>
        <taxon>Desulfocapsaceae</taxon>
        <taxon>Desulfopila</taxon>
    </lineage>
</organism>
<dbReference type="Gene3D" id="1.10.287.470">
    <property type="entry name" value="Helix hairpin bin"/>
    <property type="match status" value="1"/>
</dbReference>
<protein>
    <submittedName>
        <fullName evidence="5">RND family efflux transporter, MFP subunit</fullName>
    </submittedName>
</protein>
<feature type="coiled-coil region" evidence="2">
    <location>
        <begin position="93"/>
        <end position="165"/>
    </location>
</feature>
<keyword evidence="6" id="KW-1185">Reference proteome</keyword>
<dbReference type="AlphaFoldDB" id="A0A1M7Y4D4"/>
<dbReference type="Proteomes" id="UP000184603">
    <property type="component" value="Unassembled WGS sequence"/>
</dbReference>
<keyword evidence="3" id="KW-0732">Signal</keyword>